<dbReference type="Proteomes" id="UP001332243">
    <property type="component" value="Unassembled WGS sequence"/>
</dbReference>
<dbReference type="RefSeq" id="WP_331216416.1">
    <property type="nucleotide sequence ID" value="NZ_JAZGQK010000020.1"/>
</dbReference>
<feature type="region of interest" description="Disordered" evidence="1">
    <location>
        <begin position="136"/>
        <end position="163"/>
    </location>
</feature>
<gene>
    <name evidence="3" type="ORF">V1633_22735</name>
</gene>
<name>A0ABU7RXT3_9ACTN</name>
<accession>A0ABU7RXT3</accession>
<feature type="signal peptide" evidence="2">
    <location>
        <begin position="1"/>
        <end position="20"/>
    </location>
</feature>
<proteinExistence type="predicted"/>
<dbReference type="PROSITE" id="PS51257">
    <property type="entry name" value="PROKAR_LIPOPROTEIN"/>
    <property type="match status" value="1"/>
</dbReference>
<organism evidence="3 4">
    <name type="scientific">Plantactinospora sonchi</name>
    <dbReference type="NCBI Taxonomy" id="1544735"/>
    <lineage>
        <taxon>Bacteria</taxon>
        <taxon>Bacillati</taxon>
        <taxon>Actinomycetota</taxon>
        <taxon>Actinomycetes</taxon>
        <taxon>Micromonosporales</taxon>
        <taxon>Micromonosporaceae</taxon>
        <taxon>Plantactinospora</taxon>
    </lineage>
</organism>
<dbReference type="Gene3D" id="2.60.40.2880">
    <property type="entry name" value="MmpS1-5, C-terminal soluble domain"/>
    <property type="match status" value="1"/>
</dbReference>
<evidence type="ECO:0000256" key="2">
    <source>
        <dbReference type="SAM" id="SignalP"/>
    </source>
</evidence>
<comment type="caution">
    <text evidence="3">The sequence shown here is derived from an EMBL/GenBank/DDBJ whole genome shotgun (WGS) entry which is preliminary data.</text>
</comment>
<feature type="compositionally biased region" description="Low complexity" evidence="1">
    <location>
        <begin position="150"/>
        <end position="163"/>
    </location>
</feature>
<dbReference type="EMBL" id="JAZGQK010000020">
    <property type="protein sequence ID" value="MEE6261303.1"/>
    <property type="molecule type" value="Genomic_DNA"/>
</dbReference>
<protein>
    <submittedName>
        <fullName evidence="3">Uncharacterized protein</fullName>
    </submittedName>
</protein>
<feature type="chain" id="PRO_5047220793" evidence="2">
    <location>
        <begin position="21"/>
        <end position="285"/>
    </location>
</feature>
<reference evidence="3 4" key="1">
    <citation type="submission" date="2024-01" db="EMBL/GenBank/DDBJ databases">
        <title>Genome insights into Plantactinospora sonchi sp. nov.</title>
        <authorList>
            <person name="Wang L."/>
        </authorList>
    </citation>
    <scope>NUCLEOTIDE SEQUENCE [LARGE SCALE GENOMIC DNA]</scope>
    <source>
        <strain evidence="3 4">NEAU-QY2</strain>
    </source>
</reference>
<keyword evidence="4" id="KW-1185">Reference proteome</keyword>
<evidence type="ECO:0000256" key="1">
    <source>
        <dbReference type="SAM" id="MobiDB-lite"/>
    </source>
</evidence>
<sequence length="285" mass="30173">MRSRCALVLVGLLTVLSGCGDPEIPGPQEEPSHKVSYSISASGTANESLNITYVGPDGSNVETTSPGSVPSWGTEVTTKPGLTFLSLTGQANSSDLSYRLTCTITVDGVQVADNRAPYSCSASFELSKLPAILASRSPSAAPSPTPSAPALPSAPATSAAPSKPAGCRFVKGDELTEIVNDLAHVDKPVQNMAGNQNRCTYTVDYDATRVITTWKPDGKPEFQFPPPVSGLGVTAWWFEHSDFGVLDVELPDGVFTVRVEARALDIDYKDFAIAIFKAAKPRLPR</sequence>
<dbReference type="InterPro" id="IPR038468">
    <property type="entry name" value="MmpS_C"/>
</dbReference>
<evidence type="ECO:0000313" key="3">
    <source>
        <dbReference type="EMBL" id="MEE6261303.1"/>
    </source>
</evidence>
<evidence type="ECO:0000313" key="4">
    <source>
        <dbReference type="Proteomes" id="UP001332243"/>
    </source>
</evidence>
<keyword evidence="2" id="KW-0732">Signal</keyword>